<evidence type="ECO:0000259" key="6">
    <source>
        <dbReference type="PROSITE" id="PS50600"/>
    </source>
</evidence>
<accession>V4A2I7</accession>
<feature type="domain" description="Ubiquitin-like protease family profile" evidence="6">
    <location>
        <begin position="13"/>
        <end position="226"/>
    </location>
</feature>
<keyword evidence="4" id="KW-0833">Ubl conjugation pathway</keyword>
<dbReference type="GeneID" id="20230097"/>
<keyword evidence="8" id="KW-1185">Reference proteome</keyword>
<dbReference type="CTD" id="20230097"/>
<evidence type="ECO:0000256" key="4">
    <source>
        <dbReference type="ARBA" id="ARBA00022786"/>
    </source>
</evidence>
<dbReference type="KEGG" id="lgi:LOTGIDRAFT_106350"/>
<dbReference type="EMBL" id="KB202619">
    <property type="protein sequence ID" value="ESO89155.1"/>
    <property type="molecule type" value="Genomic_DNA"/>
</dbReference>
<dbReference type="GO" id="GO:0016926">
    <property type="term" value="P:protein desumoylation"/>
    <property type="evidence" value="ECO:0007669"/>
    <property type="project" value="TreeGrafter"/>
</dbReference>
<dbReference type="AlphaFoldDB" id="V4A2I7"/>
<comment type="similarity">
    <text evidence="1">Belongs to the peptidase C48 family.</text>
</comment>
<dbReference type="FunFam" id="1.10.418.20:FF:000001">
    <property type="entry name" value="sentrin-specific protease 6 isoform X1"/>
    <property type="match status" value="1"/>
</dbReference>
<evidence type="ECO:0000256" key="5">
    <source>
        <dbReference type="ARBA" id="ARBA00022801"/>
    </source>
</evidence>
<evidence type="ECO:0000256" key="3">
    <source>
        <dbReference type="ARBA" id="ARBA00022670"/>
    </source>
</evidence>
<dbReference type="GO" id="GO:0005737">
    <property type="term" value="C:cytoplasm"/>
    <property type="evidence" value="ECO:0007669"/>
    <property type="project" value="TreeGrafter"/>
</dbReference>
<evidence type="ECO:0000313" key="7">
    <source>
        <dbReference type="EMBL" id="ESO89155.1"/>
    </source>
</evidence>
<dbReference type="PANTHER" id="PTHR46896:SF3">
    <property type="entry name" value="FI06413P-RELATED"/>
    <property type="match status" value="1"/>
</dbReference>
<dbReference type="InterPro" id="IPR051947">
    <property type="entry name" value="Sentrin-specific_protease"/>
</dbReference>
<dbReference type="Gene3D" id="3.30.310.130">
    <property type="entry name" value="Ubiquitin-related"/>
    <property type="match status" value="1"/>
</dbReference>
<evidence type="ECO:0000256" key="1">
    <source>
        <dbReference type="ARBA" id="ARBA00005234"/>
    </source>
</evidence>
<dbReference type="PANTHER" id="PTHR46896">
    <property type="entry name" value="SENTRIN-SPECIFIC PROTEASE"/>
    <property type="match status" value="1"/>
</dbReference>
<keyword evidence="3" id="KW-0645">Protease</keyword>
<dbReference type="OrthoDB" id="442460at2759"/>
<proteinExistence type="inferred from homology"/>
<dbReference type="GO" id="GO:0006508">
    <property type="term" value="P:proteolysis"/>
    <property type="evidence" value="ECO:0007669"/>
    <property type="project" value="UniProtKB-KW"/>
</dbReference>
<feature type="non-terminal residue" evidence="7">
    <location>
        <position position="1"/>
    </location>
</feature>
<evidence type="ECO:0000313" key="8">
    <source>
        <dbReference type="Proteomes" id="UP000030746"/>
    </source>
</evidence>
<protein>
    <recommendedName>
        <fullName evidence="6">Ubiquitin-like protease family profile domain-containing protein</fullName>
    </recommendedName>
</protein>
<dbReference type="SUPFAM" id="SSF54001">
    <property type="entry name" value="Cysteine proteinases"/>
    <property type="match status" value="1"/>
</dbReference>
<reference evidence="7 8" key="1">
    <citation type="journal article" date="2013" name="Nature">
        <title>Insights into bilaterian evolution from three spiralian genomes.</title>
        <authorList>
            <person name="Simakov O."/>
            <person name="Marletaz F."/>
            <person name="Cho S.J."/>
            <person name="Edsinger-Gonzales E."/>
            <person name="Havlak P."/>
            <person name="Hellsten U."/>
            <person name="Kuo D.H."/>
            <person name="Larsson T."/>
            <person name="Lv J."/>
            <person name="Arendt D."/>
            <person name="Savage R."/>
            <person name="Osoegawa K."/>
            <person name="de Jong P."/>
            <person name="Grimwood J."/>
            <person name="Chapman J.A."/>
            <person name="Shapiro H."/>
            <person name="Aerts A."/>
            <person name="Otillar R.P."/>
            <person name="Terry A.Y."/>
            <person name="Boore J.L."/>
            <person name="Grigoriev I.V."/>
            <person name="Lindberg D.R."/>
            <person name="Seaver E.C."/>
            <person name="Weisblat D.A."/>
            <person name="Putnam N.H."/>
            <person name="Rokhsar D.S."/>
        </authorList>
    </citation>
    <scope>NUCLEOTIDE SEQUENCE [LARGE SCALE GENOMIC DNA]</scope>
</reference>
<dbReference type="Proteomes" id="UP000030746">
    <property type="component" value="Unassembled WGS sequence"/>
</dbReference>
<dbReference type="Gene3D" id="1.10.418.20">
    <property type="match status" value="1"/>
</dbReference>
<dbReference type="InterPro" id="IPR003653">
    <property type="entry name" value="Peptidase_C48_C"/>
</dbReference>
<evidence type="ECO:0000256" key="2">
    <source>
        <dbReference type="ARBA" id="ARBA00022553"/>
    </source>
</evidence>
<keyword evidence="5" id="KW-0378">Hydrolase</keyword>
<dbReference type="STRING" id="225164.V4A2I7"/>
<name>V4A2I7_LOTGI</name>
<keyword evidence="2" id="KW-0597">Phosphoprotein</keyword>
<dbReference type="PROSITE" id="PS50600">
    <property type="entry name" value="ULP_PROTEASE"/>
    <property type="match status" value="1"/>
</dbReference>
<dbReference type="GO" id="GO:0005634">
    <property type="term" value="C:nucleus"/>
    <property type="evidence" value="ECO:0007669"/>
    <property type="project" value="TreeGrafter"/>
</dbReference>
<dbReference type="Pfam" id="PF02902">
    <property type="entry name" value="Peptidase_C48"/>
    <property type="match status" value="1"/>
</dbReference>
<dbReference type="InterPro" id="IPR038765">
    <property type="entry name" value="Papain-like_cys_pep_sf"/>
</dbReference>
<dbReference type="HOGENOM" id="CLU_024324_1_1_1"/>
<gene>
    <name evidence="7" type="ORF">LOTGIDRAFT_106350</name>
</gene>
<dbReference type="RefSeq" id="XP_009060194.1">
    <property type="nucleotide sequence ID" value="XM_009061946.1"/>
</dbReference>
<dbReference type="OMA" id="EYRAPCI"/>
<dbReference type="FunFam" id="1.10.418.20:FF:000004">
    <property type="entry name" value="sentrin-specific protease 7 isoform X1"/>
    <property type="match status" value="1"/>
</dbReference>
<dbReference type="GO" id="GO:0070139">
    <property type="term" value="F:SUMO-specific endopeptidase activity"/>
    <property type="evidence" value="ECO:0007669"/>
    <property type="project" value="TreeGrafter"/>
</dbReference>
<organism evidence="7 8">
    <name type="scientific">Lottia gigantea</name>
    <name type="common">Giant owl limpet</name>
    <dbReference type="NCBI Taxonomy" id="225164"/>
    <lineage>
        <taxon>Eukaryota</taxon>
        <taxon>Metazoa</taxon>
        <taxon>Spiralia</taxon>
        <taxon>Lophotrochozoa</taxon>
        <taxon>Mollusca</taxon>
        <taxon>Gastropoda</taxon>
        <taxon>Patellogastropoda</taxon>
        <taxon>Lottioidea</taxon>
        <taxon>Lottiidae</taxon>
        <taxon>Lottia</taxon>
    </lineage>
</organism>
<sequence>LLTYPPPPTKFALTITNEDLYCLNEGEFLNDVIIDFYLKYLLLEKLSEKDRERTHIFSSFFYKRLTQKIPKTAESTADRNKQPHIKRHSLVKTWTRHVDIFEKDFIVVPINEHSHWFLAIICFPGLEEPQFCPFLPVPLKTPESVPASHKAAAASSIPCILVFDSLAGPSRSAVCRILKEYLQVEWDIKKGTERNFKDIRGISPKIPQQNNFSDCGIYVLQYVESFFECPIMDYSCPMKGLDNWFLHEVVANKREDISNLVLRLKDLYPLKKS</sequence>